<accession>A0A7V8IHJ8</accession>
<gene>
    <name evidence="2" type="ORF">OI69_13945</name>
</gene>
<comment type="caution">
    <text evidence="2">The sequence shown here is derived from an EMBL/GenBank/DDBJ whole genome shotgun (WGS) entry which is preliminary data.</text>
</comment>
<protein>
    <submittedName>
        <fullName evidence="2">Uncharacterized protein</fullName>
    </submittedName>
</protein>
<dbReference type="OrthoDB" id="6424348at2"/>
<keyword evidence="3" id="KW-1185">Reference proteome</keyword>
<evidence type="ECO:0000313" key="3">
    <source>
        <dbReference type="Proteomes" id="UP000053038"/>
    </source>
</evidence>
<feature type="region of interest" description="Disordered" evidence="1">
    <location>
        <begin position="1"/>
        <end position="36"/>
    </location>
</feature>
<organism evidence="2 3">
    <name type="scientific">Pectobacterium fontis</name>
    <dbReference type="NCBI Taxonomy" id="2558042"/>
    <lineage>
        <taxon>Bacteria</taxon>
        <taxon>Pseudomonadati</taxon>
        <taxon>Pseudomonadota</taxon>
        <taxon>Gammaproteobacteria</taxon>
        <taxon>Enterobacterales</taxon>
        <taxon>Pectobacteriaceae</taxon>
        <taxon>Pectobacterium</taxon>
    </lineage>
</organism>
<reference evidence="2 3" key="1">
    <citation type="submission" date="2014-10" db="EMBL/GenBank/DDBJ databases">
        <title>Genome sequence of Pectobacterium carotovorum M022.</title>
        <authorList>
            <person name="Chan K.-G."/>
            <person name="Tan W.-S."/>
        </authorList>
    </citation>
    <scope>NUCLEOTIDE SEQUENCE [LARGE SCALE GENOMIC DNA]</scope>
    <source>
        <strain evidence="2 3">M022</strain>
    </source>
</reference>
<evidence type="ECO:0000313" key="2">
    <source>
        <dbReference type="EMBL" id="KHN50749.1"/>
    </source>
</evidence>
<dbReference type="Proteomes" id="UP000053038">
    <property type="component" value="Unassembled WGS sequence"/>
</dbReference>
<dbReference type="EMBL" id="JSXC01000037">
    <property type="protein sequence ID" value="KHN50749.1"/>
    <property type="molecule type" value="Genomic_DNA"/>
</dbReference>
<evidence type="ECO:0000256" key="1">
    <source>
        <dbReference type="SAM" id="MobiDB-lite"/>
    </source>
</evidence>
<sequence length="119" mass="13509">MKDNKKHNQQSRSSGWGGKRTGAGAPVGNTNAVKHGERSRQAFFPLAGDDGRFTPLQLLRVRNLLLAERVGELMHRSLSLGTAEWREFMLLDGILWQHTRKMMALERRKAKLNAQSTQR</sequence>
<name>A0A7V8IHJ8_9GAMM</name>
<dbReference type="RefSeq" id="WP_039351581.1">
    <property type="nucleotide sequence ID" value="NZ_JSXC01000037.1"/>
</dbReference>
<proteinExistence type="predicted"/>
<dbReference type="AlphaFoldDB" id="A0A7V8IHJ8"/>